<evidence type="ECO:0000256" key="10">
    <source>
        <dbReference type="ARBA" id="ARBA00023065"/>
    </source>
</evidence>
<feature type="transmembrane region" description="Helical" evidence="16">
    <location>
        <begin position="150"/>
        <end position="170"/>
    </location>
</feature>
<dbReference type="PRINTS" id="PR01588">
    <property type="entry name" value="THIKCHANNEL"/>
</dbReference>
<evidence type="ECO:0000256" key="16">
    <source>
        <dbReference type="SAM" id="Phobius"/>
    </source>
</evidence>
<evidence type="ECO:0000256" key="11">
    <source>
        <dbReference type="ARBA" id="ARBA00023136"/>
    </source>
</evidence>
<dbReference type="PANTHER" id="PTHR11003:SF10">
    <property type="entry name" value="POTASSIUM CHANNEL DOMAIN-CONTAINING PROTEIN"/>
    <property type="match status" value="1"/>
</dbReference>
<proteinExistence type="inferred from homology"/>
<sequence length="315" mass="35923">MPGTSASFGMTTPQTVPGKVMVIIYGFLGCSGAFLFFNLFLERIITFLAFVLRSIHEIELRRKGQYPKQRRDSQASLDDHLDSWKPSVYWVMLYLFLTSILLAVCASTLYAPMEEWSYFEAIYFCFVAFATIGFGDYVTSQRSTYQNVEFYRLANFLFLVCGSCIMYSFFNVTTIVIKQFLNCIIKKLDCNCKCRKKTKGKNRQNVQRGRRNAITLGQMRHSRKSASVPECDDLDSTYDSDDDRRNSDELISMQEFMKSNKVSLAVMQKQLHESAIRGQQALLASLRVSENEDEIKPGTVGPLAIASRKLEGDLI</sequence>
<feature type="transmembrane region" description="Helical" evidence="16">
    <location>
        <begin position="88"/>
        <end position="110"/>
    </location>
</feature>
<evidence type="ECO:0000256" key="12">
    <source>
        <dbReference type="ARBA" id="ARBA00023303"/>
    </source>
</evidence>
<protein>
    <submittedName>
        <fullName evidence="19">Potassium channel subfamily K member 13-like</fullName>
    </submittedName>
</protein>
<gene>
    <name evidence="19" type="primary">LOC106466234</name>
</gene>
<dbReference type="Proteomes" id="UP000694941">
    <property type="component" value="Unplaced"/>
</dbReference>
<feature type="domain" description="Potassium channel" evidence="17">
    <location>
        <begin position="102"/>
        <end position="178"/>
    </location>
</feature>
<keyword evidence="7" id="KW-0631">Potassium channel</keyword>
<evidence type="ECO:0000256" key="15">
    <source>
        <dbReference type="SAM" id="MobiDB-lite"/>
    </source>
</evidence>
<evidence type="ECO:0000256" key="14">
    <source>
        <dbReference type="RuleBase" id="RU003857"/>
    </source>
</evidence>
<keyword evidence="9 16" id="KW-1133">Transmembrane helix</keyword>
<evidence type="ECO:0000256" key="3">
    <source>
        <dbReference type="ARBA" id="ARBA00022475"/>
    </source>
</evidence>
<evidence type="ECO:0000256" key="6">
    <source>
        <dbReference type="ARBA" id="ARBA00022723"/>
    </source>
</evidence>
<name>A0ABM1BH77_LIMPO</name>
<evidence type="ECO:0000256" key="9">
    <source>
        <dbReference type="ARBA" id="ARBA00022989"/>
    </source>
</evidence>
<dbReference type="Pfam" id="PF07885">
    <property type="entry name" value="Ion_trans_2"/>
    <property type="match status" value="1"/>
</dbReference>
<reference evidence="19" key="1">
    <citation type="submission" date="2025-08" db="UniProtKB">
        <authorList>
            <consortium name="RefSeq"/>
        </authorList>
    </citation>
    <scope>IDENTIFICATION</scope>
    <source>
        <tissue evidence="19">Muscle</tissue>
    </source>
</reference>
<keyword evidence="6" id="KW-0479">Metal-binding</keyword>
<keyword evidence="8" id="KW-0851">Voltage-gated channel</keyword>
<evidence type="ECO:0000256" key="8">
    <source>
        <dbReference type="ARBA" id="ARBA00022882"/>
    </source>
</evidence>
<dbReference type="InterPro" id="IPR005410">
    <property type="entry name" value="2pore_dom_K_chnl_THIK"/>
</dbReference>
<comment type="catalytic activity">
    <reaction evidence="13">
        <text>K(+)(in) = K(+)(out)</text>
        <dbReference type="Rhea" id="RHEA:29463"/>
        <dbReference type="ChEBI" id="CHEBI:29103"/>
    </reaction>
</comment>
<dbReference type="PANTHER" id="PTHR11003">
    <property type="entry name" value="POTASSIUM CHANNEL, SUBFAMILY K"/>
    <property type="match status" value="1"/>
</dbReference>
<feature type="transmembrane region" description="Helical" evidence="16">
    <location>
        <begin position="116"/>
        <end position="138"/>
    </location>
</feature>
<dbReference type="Gene3D" id="1.10.287.70">
    <property type="match status" value="1"/>
</dbReference>
<comment type="subcellular location">
    <subcellularLocation>
        <location evidence="1">Cell membrane</location>
        <topology evidence="1">Multi-pass membrane protein</topology>
    </subcellularLocation>
</comment>
<evidence type="ECO:0000313" key="18">
    <source>
        <dbReference type="Proteomes" id="UP000694941"/>
    </source>
</evidence>
<keyword evidence="2 14" id="KW-0813">Transport</keyword>
<evidence type="ECO:0000256" key="5">
    <source>
        <dbReference type="ARBA" id="ARBA00022692"/>
    </source>
</evidence>
<comment type="similarity">
    <text evidence="14">Belongs to the two pore domain potassium channel (TC 1.A.1.8) family.</text>
</comment>
<evidence type="ECO:0000256" key="4">
    <source>
        <dbReference type="ARBA" id="ARBA00022538"/>
    </source>
</evidence>
<keyword evidence="4" id="KW-0633">Potassium transport</keyword>
<feature type="region of interest" description="Disordered" evidence="15">
    <location>
        <begin position="219"/>
        <end position="245"/>
    </location>
</feature>
<evidence type="ECO:0000256" key="7">
    <source>
        <dbReference type="ARBA" id="ARBA00022826"/>
    </source>
</evidence>
<dbReference type="PRINTS" id="PR01333">
    <property type="entry name" value="2POREKCHANEL"/>
</dbReference>
<dbReference type="InterPro" id="IPR013099">
    <property type="entry name" value="K_chnl_dom"/>
</dbReference>
<evidence type="ECO:0000256" key="1">
    <source>
        <dbReference type="ARBA" id="ARBA00004651"/>
    </source>
</evidence>
<keyword evidence="7" id="KW-0630">Potassium</keyword>
<keyword evidence="10 14" id="KW-0406">Ion transport</keyword>
<dbReference type="RefSeq" id="XP_013781938.1">
    <property type="nucleotide sequence ID" value="XM_013926484.1"/>
</dbReference>
<evidence type="ECO:0000313" key="19">
    <source>
        <dbReference type="RefSeq" id="XP_013781938.1"/>
    </source>
</evidence>
<accession>A0ABM1BH77</accession>
<keyword evidence="11 16" id="KW-0472">Membrane</keyword>
<evidence type="ECO:0000256" key="13">
    <source>
        <dbReference type="ARBA" id="ARBA00034430"/>
    </source>
</evidence>
<evidence type="ECO:0000259" key="17">
    <source>
        <dbReference type="Pfam" id="PF07885"/>
    </source>
</evidence>
<keyword evidence="5 14" id="KW-0812">Transmembrane</keyword>
<keyword evidence="18" id="KW-1185">Reference proteome</keyword>
<keyword evidence="3" id="KW-1003">Cell membrane</keyword>
<feature type="compositionally biased region" description="Acidic residues" evidence="15">
    <location>
        <begin position="230"/>
        <end position="241"/>
    </location>
</feature>
<dbReference type="GeneID" id="106466234"/>
<keyword evidence="12 14" id="KW-0407">Ion channel</keyword>
<organism evidence="18 19">
    <name type="scientific">Limulus polyphemus</name>
    <name type="common">Atlantic horseshoe crab</name>
    <dbReference type="NCBI Taxonomy" id="6850"/>
    <lineage>
        <taxon>Eukaryota</taxon>
        <taxon>Metazoa</taxon>
        <taxon>Ecdysozoa</taxon>
        <taxon>Arthropoda</taxon>
        <taxon>Chelicerata</taxon>
        <taxon>Merostomata</taxon>
        <taxon>Xiphosura</taxon>
        <taxon>Limulidae</taxon>
        <taxon>Limulus</taxon>
    </lineage>
</organism>
<dbReference type="SUPFAM" id="SSF81324">
    <property type="entry name" value="Voltage-gated potassium channels"/>
    <property type="match status" value="2"/>
</dbReference>
<evidence type="ECO:0000256" key="2">
    <source>
        <dbReference type="ARBA" id="ARBA00022448"/>
    </source>
</evidence>
<dbReference type="InterPro" id="IPR003280">
    <property type="entry name" value="2pore_dom_K_chnl"/>
</dbReference>
<feature type="transmembrane region" description="Helical" evidence="16">
    <location>
        <begin position="20"/>
        <end position="41"/>
    </location>
</feature>